<evidence type="ECO:0000256" key="6">
    <source>
        <dbReference type="ARBA" id="ARBA00023180"/>
    </source>
</evidence>
<comment type="caution">
    <text evidence="9">The sequence shown here is derived from an EMBL/GenBank/DDBJ whole genome shotgun (WGS) entry which is preliminary data.</text>
</comment>
<dbReference type="PANTHER" id="PTHR31158:SF1">
    <property type="entry name" value="DOXA1 FACTOR-RELATED"/>
    <property type="match status" value="1"/>
</dbReference>
<dbReference type="Pfam" id="PF10204">
    <property type="entry name" value="DuoxA"/>
    <property type="match status" value="1"/>
</dbReference>
<reference evidence="9" key="1">
    <citation type="submission" date="2020-08" db="EMBL/GenBank/DDBJ databases">
        <title>Multicomponent nature underlies the extraordinary mechanical properties of spider dragline silk.</title>
        <authorList>
            <person name="Kono N."/>
            <person name="Nakamura H."/>
            <person name="Mori M."/>
            <person name="Yoshida Y."/>
            <person name="Ohtoshi R."/>
            <person name="Malay A.D."/>
            <person name="Moran D.A.P."/>
            <person name="Tomita M."/>
            <person name="Numata K."/>
            <person name="Arakawa K."/>
        </authorList>
    </citation>
    <scope>NUCLEOTIDE SEQUENCE</scope>
</reference>
<dbReference type="EMBL" id="BMAW01011714">
    <property type="protein sequence ID" value="GFT25196.1"/>
    <property type="molecule type" value="Genomic_DNA"/>
</dbReference>
<keyword evidence="6" id="KW-0325">Glycoprotein</keyword>
<dbReference type="GO" id="GO:0005789">
    <property type="term" value="C:endoplasmic reticulum membrane"/>
    <property type="evidence" value="ECO:0007669"/>
    <property type="project" value="InterPro"/>
</dbReference>
<feature type="region of interest" description="Disordered" evidence="7">
    <location>
        <begin position="387"/>
        <end position="411"/>
    </location>
</feature>
<keyword evidence="10" id="KW-1185">Reference proteome</keyword>
<feature type="compositionally biased region" description="Low complexity" evidence="7">
    <location>
        <begin position="388"/>
        <end position="399"/>
    </location>
</feature>
<feature type="transmembrane region" description="Helical" evidence="8">
    <location>
        <begin position="91"/>
        <end position="114"/>
    </location>
</feature>
<dbReference type="Proteomes" id="UP000887013">
    <property type="component" value="Unassembled WGS sequence"/>
</dbReference>
<feature type="transmembrane region" description="Helical" evidence="8">
    <location>
        <begin position="257"/>
        <end position="277"/>
    </location>
</feature>
<dbReference type="AlphaFoldDB" id="A0A8X6TM50"/>
<gene>
    <name evidence="9" type="primary">duoxa1</name>
    <name evidence="9" type="ORF">NPIL_76501</name>
</gene>
<comment type="similarity">
    <text evidence="2">Belongs to the DUOXA family.</text>
</comment>
<evidence type="ECO:0000256" key="2">
    <source>
        <dbReference type="ARBA" id="ARBA00009816"/>
    </source>
</evidence>
<evidence type="ECO:0000256" key="5">
    <source>
        <dbReference type="ARBA" id="ARBA00023136"/>
    </source>
</evidence>
<dbReference type="OrthoDB" id="10042652at2759"/>
<evidence type="ECO:0000313" key="9">
    <source>
        <dbReference type="EMBL" id="GFT25196.1"/>
    </source>
</evidence>
<dbReference type="PANTHER" id="PTHR31158">
    <property type="entry name" value="DUAL OXIDASE 2"/>
    <property type="match status" value="1"/>
</dbReference>
<keyword evidence="5 8" id="KW-0472">Membrane</keyword>
<evidence type="ECO:0000256" key="8">
    <source>
        <dbReference type="SAM" id="Phobius"/>
    </source>
</evidence>
<feature type="transmembrane region" description="Helical" evidence="8">
    <location>
        <begin position="298"/>
        <end position="320"/>
    </location>
</feature>
<feature type="transmembrane region" description="Helical" evidence="8">
    <location>
        <begin position="229"/>
        <end position="251"/>
    </location>
</feature>
<accession>A0A8X6TM50</accession>
<feature type="transmembrane region" description="Helical" evidence="8">
    <location>
        <begin position="63"/>
        <end position="85"/>
    </location>
</feature>
<evidence type="ECO:0000313" key="10">
    <source>
        <dbReference type="Proteomes" id="UP000887013"/>
    </source>
</evidence>
<evidence type="ECO:0000256" key="4">
    <source>
        <dbReference type="ARBA" id="ARBA00022989"/>
    </source>
</evidence>
<dbReference type="GO" id="GO:0015031">
    <property type="term" value="P:protein transport"/>
    <property type="evidence" value="ECO:0007669"/>
    <property type="project" value="InterPro"/>
</dbReference>
<evidence type="ECO:0000256" key="1">
    <source>
        <dbReference type="ARBA" id="ARBA00004141"/>
    </source>
</evidence>
<protein>
    <submittedName>
        <fullName evidence="9">Dual oxidase maturation factor 1</fullName>
    </submittedName>
</protein>
<dbReference type="InterPro" id="IPR018469">
    <property type="entry name" value="Dual_oxidase_maturation_fac"/>
</dbReference>
<evidence type="ECO:0000256" key="7">
    <source>
        <dbReference type="SAM" id="MobiDB-lite"/>
    </source>
</evidence>
<organism evidence="9 10">
    <name type="scientific">Nephila pilipes</name>
    <name type="common">Giant wood spider</name>
    <name type="synonym">Nephila maculata</name>
    <dbReference type="NCBI Taxonomy" id="299642"/>
    <lineage>
        <taxon>Eukaryota</taxon>
        <taxon>Metazoa</taxon>
        <taxon>Ecdysozoa</taxon>
        <taxon>Arthropoda</taxon>
        <taxon>Chelicerata</taxon>
        <taxon>Arachnida</taxon>
        <taxon>Araneae</taxon>
        <taxon>Araneomorphae</taxon>
        <taxon>Entelegynae</taxon>
        <taxon>Araneoidea</taxon>
        <taxon>Nephilidae</taxon>
        <taxon>Nephila</taxon>
    </lineage>
</organism>
<sequence length="458" mass="52825">MLRQDFHAKMIPLTHVDCTNAFQMDSRKVLALKMGSDFFQAFREHGQPTYYGENRWPVTADTVVYGILYGFLAIAFSFYLIIIGIKGIDRLYIFTRVTLSLFIGAVILICNFAYGWEYGSVKATTPYKSFTTEQVHAEIGLKVGLRGINVTLLGLPQNQLNETINYNERFSWQWVQGKPGFEEDAGRLNREYRAAQWKGLPYPILWVVEYFTIDEGNFRYGRYYRIAGWNCHVAMWMAFPLWLLSNILFFMVIHYGAYFLSLTGGCLLLTNLLFACIRNAVPVNLRFQSRPLVLHYDWCFWLVLFTGILCEVLSAIIIFMDLRFPEKIAMFFGIDILQDYEDYYADPAELGLIPPEVVAGSSGEGEGTFLRRAAHSQDVCALRKRTMSSRFQRSSQRRPAPAPRDTQRLIKGQTKRISELPVYENLNLTRFDPIGEEDEPKEGSFEKILMRDIKSLNN</sequence>
<comment type="subcellular location">
    <subcellularLocation>
        <location evidence="1">Membrane</location>
        <topology evidence="1">Multi-pass membrane protein</topology>
    </subcellularLocation>
</comment>
<keyword evidence="3 8" id="KW-0812">Transmembrane</keyword>
<evidence type="ECO:0000256" key="3">
    <source>
        <dbReference type="ARBA" id="ARBA00022692"/>
    </source>
</evidence>
<proteinExistence type="inferred from homology"/>
<keyword evidence="4 8" id="KW-1133">Transmembrane helix</keyword>
<name>A0A8X6TM50_NEPPI</name>